<evidence type="ECO:0000313" key="2">
    <source>
        <dbReference type="Proteomes" id="UP000243333"/>
    </source>
</evidence>
<dbReference type="Proteomes" id="UP000243333">
    <property type="component" value="Unassembled WGS sequence"/>
</dbReference>
<dbReference type="RefSeq" id="WP_171904605.1">
    <property type="nucleotide sequence ID" value="NZ_FNBU01000007.1"/>
</dbReference>
<name>A0A1G7K319_9FIRM</name>
<protein>
    <submittedName>
        <fullName evidence="1">Uncharacterized protein</fullName>
    </submittedName>
</protein>
<organism evidence="1 2">
    <name type="scientific">Sporolituus thermophilus DSM 23256</name>
    <dbReference type="NCBI Taxonomy" id="1123285"/>
    <lineage>
        <taxon>Bacteria</taxon>
        <taxon>Bacillati</taxon>
        <taxon>Bacillota</taxon>
        <taxon>Negativicutes</taxon>
        <taxon>Selenomonadales</taxon>
        <taxon>Sporomusaceae</taxon>
        <taxon>Sporolituus</taxon>
    </lineage>
</organism>
<dbReference type="EMBL" id="FNBU01000007">
    <property type="protein sequence ID" value="SDF31502.1"/>
    <property type="molecule type" value="Genomic_DNA"/>
</dbReference>
<keyword evidence="2" id="KW-1185">Reference proteome</keyword>
<dbReference type="AlphaFoldDB" id="A0A1G7K319"/>
<evidence type="ECO:0000313" key="1">
    <source>
        <dbReference type="EMBL" id="SDF31502.1"/>
    </source>
</evidence>
<reference evidence="2" key="1">
    <citation type="submission" date="2016-10" db="EMBL/GenBank/DDBJ databases">
        <authorList>
            <person name="Varghese N."/>
            <person name="Submissions S."/>
        </authorList>
    </citation>
    <scope>NUCLEOTIDE SEQUENCE [LARGE SCALE GENOMIC DNA]</scope>
    <source>
        <strain evidence="2">DSM 23256</strain>
    </source>
</reference>
<gene>
    <name evidence="1" type="ORF">SAMN05660235_01148</name>
</gene>
<sequence>PGNKKSGTHVPEGLILLARLARFERAANRLEAEKYLFYTVWLVSSSIFKFSKIKGFVKFMYHSVRLKLGGIK</sequence>
<feature type="non-terminal residue" evidence="1">
    <location>
        <position position="1"/>
    </location>
</feature>
<proteinExistence type="predicted"/>
<accession>A0A1G7K319</accession>